<dbReference type="RefSeq" id="WP_352148845.1">
    <property type="nucleotide sequence ID" value="NZ_JBEOZY010000025.1"/>
</dbReference>
<feature type="region of interest" description="Disordered" evidence="1">
    <location>
        <begin position="328"/>
        <end position="348"/>
    </location>
</feature>
<feature type="region of interest" description="Disordered" evidence="1">
    <location>
        <begin position="141"/>
        <end position="174"/>
    </location>
</feature>
<name>A0ABV1T045_9ACTN</name>
<evidence type="ECO:0000313" key="3">
    <source>
        <dbReference type="Proteomes" id="UP001496720"/>
    </source>
</evidence>
<organism evidence="2 3">
    <name type="scientific">Streptomyces violaceorubidus</name>
    <dbReference type="NCBI Taxonomy" id="284042"/>
    <lineage>
        <taxon>Bacteria</taxon>
        <taxon>Bacillati</taxon>
        <taxon>Actinomycetota</taxon>
        <taxon>Actinomycetes</taxon>
        <taxon>Kitasatosporales</taxon>
        <taxon>Streptomycetaceae</taxon>
        <taxon>Streptomyces</taxon>
    </lineage>
</organism>
<accession>A0ABV1T045</accession>
<gene>
    <name evidence="2" type="ORF">ABT188_22820</name>
</gene>
<proteinExistence type="predicted"/>
<feature type="compositionally biased region" description="Basic and acidic residues" evidence="1">
    <location>
        <begin position="153"/>
        <end position="163"/>
    </location>
</feature>
<keyword evidence="3" id="KW-1185">Reference proteome</keyword>
<evidence type="ECO:0000313" key="2">
    <source>
        <dbReference type="EMBL" id="MER6167349.1"/>
    </source>
</evidence>
<dbReference type="EMBL" id="JBEOZY010000025">
    <property type="protein sequence ID" value="MER6167349.1"/>
    <property type="molecule type" value="Genomic_DNA"/>
</dbReference>
<dbReference type="Proteomes" id="UP001496720">
    <property type="component" value="Unassembled WGS sequence"/>
</dbReference>
<comment type="caution">
    <text evidence="2">The sequence shown here is derived from an EMBL/GenBank/DDBJ whole genome shotgun (WGS) entry which is preliminary data.</text>
</comment>
<feature type="compositionally biased region" description="Gly residues" evidence="1">
    <location>
        <begin position="328"/>
        <end position="338"/>
    </location>
</feature>
<reference evidence="2 3" key="1">
    <citation type="submission" date="2024-06" db="EMBL/GenBank/DDBJ databases">
        <title>The Natural Products Discovery Center: Release of the First 8490 Sequenced Strains for Exploring Actinobacteria Biosynthetic Diversity.</title>
        <authorList>
            <person name="Kalkreuter E."/>
            <person name="Kautsar S.A."/>
            <person name="Yang D."/>
            <person name="Bader C.D."/>
            <person name="Teijaro C.N."/>
            <person name="Fluegel L."/>
            <person name="Davis C.M."/>
            <person name="Simpson J.R."/>
            <person name="Lauterbach L."/>
            <person name="Steele A.D."/>
            <person name="Gui C."/>
            <person name="Meng S."/>
            <person name="Li G."/>
            <person name="Viehrig K."/>
            <person name="Ye F."/>
            <person name="Su P."/>
            <person name="Kiefer A.F."/>
            <person name="Nichols A."/>
            <person name="Cepeda A.J."/>
            <person name="Yan W."/>
            <person name="Fan B."/>
            <person name="Jiang Y."/>
            <person name="Adhikari A."/>
            <person name="Zheng C.-J."/>
            <person name="Schuster L."/>
            <person name="Cowan T.M."/>
            <person name="Smanski M.J."/>
            <person name="Chevrette M.G."/>
            <person name="De Carvalho L.P.S."/>
            <person name="Shen B."/>
        </authorList>
    </citation>
    <scope>NUCLEOTIDE SEQUENCE [LARGE SCALE GENOMIC DNA]</scope>
    <source>
        <strain evidence="2 3">NPDC001615</strain>
    </source>
</reference>
<evidence type="ECO:0000256" key="1">
    <source>
        <dbReference type="SAM" id="MobiDB-lite"/>
    </source>
</evidence>
<protein>
    <submittedName>
        <fullName evidence="2">Uncharacterized protein</fullName>
    </submittedName>
</protein>
<sequence>MSAAQGPAGGDPVAEQVGESVGEGAVAAVGLLGVQGADRDHGAAGPDELAQHAYPVGVQDRCPGDDDEIVGRRPDHQAALADLGVGQQRGVPGQGALVQQVEVDLGAFQGVGRLAERCVHVLLPVGAGPLLGGPLRLHQRGTGGRGAAAGLHDPADPLGERPHGPPPGGARAEGRREVHPALVGPQGVQHGQVDAAGGLRADGGMHEPGGDLPAHVAEHLQQGPFAAHLVGHGDRVARDHGGLTGHVLGGDDVAAGHLGPLVDLVQVAGGGDALGGGGLVVERVGDQGDAALLVPLGLLAERGGEAVGDGLPEVAAGDAAKAAEVVEGGGVGEAGGDTDGAQGAVEGR</sequence>